<evidence type="ECO:0000313" key="7">
    <source>
        <dbReference type="EMBL" id="RUL88641.1"/>
    </source>
</evidence>
<dbReference type="RefSeq" id="WP_126724348.1">
    <property type="nucleotide sequence ID" value="NZ_RYZH01000008.1"/>
</dbReference>
<dbReference type="Gene3D" id="2.130.10.130">
    <property type="entry name" value="Integrin alpha, N-terminal"/>
    <property type="match status" value="1"/>
</dbReference>
<dbReference type="Proteomes" id="UP000280296">
    <property type="component" value="Unassembled WGS sequence"/>
</dbReference>
<dbReference type="InterPro" id="IPR011707">
    <property type="entry name" value="Cu-oxidase-like_N"/>
</dbReference>
<dbReference type="InterPro" id="IPR011706">
    <property type="entry name" value="Cu-oxidase_C"/>
</dbReference>
<evidence type="ECO:0000256" key="4">
    <source>
        <dbReference type="SAM" id="MobiDB-lite"/>
    </source>
</evidence>
<dbReference type="Pfam" id="PF07732">
    <property type="entry name" value="Cu-oxidase_3"/>
    <property type="match status" value="1"/>
</dbReference>
<dbReference type="InterPro" id="IPR013517">
    <property type="entry name" value="FG-GAP"/>
</dbReference>
<dbReference type="Pfam" id="PF01839">
    <property type="entry name" value="FG-GAP"/>
    <property type="match status" value="1"/>
</dbReference>
<dbReference type="InterPro" id="IPR008972">
    <property type="entry name" value="Cupredoxin"/>
</dbReference>
<proteinExistence type="predicted"/>
<dbReference type="PANTHER" id="PTHR11709:SF518">
    <property type="entry name" value="MULTICOPPER OXIDASE"/>
    <property type="match status" value="1"/>
</dbReference>
<keyword evidence="2" id="KW-0732">Signal</keyword>
<evidence type="ECO:0000259" key="6">
    <source>
        <dbReference type="Pfam" id="PF07732"/>
    </source>
</evidence>
<keyword evidence="3" id="KW-0560">Oxidoreductase</keyword>
<sequence length="892" mass="95471">MNETSLFQVARSRRRRPGARSASRARPAVLALEPRHVLAIFVPSASDGPLHEAPVIRSVDGVLRADVTILRAGEPGSGQPVLSGGMPIYSKPVPPDYAPPAALNFAAGYQFTTADGTVLPAQFPGPTLRMEPGDTLDLTLRNDLDGASDDPPPYPVAYTTNYHTHGFLVSPLGNGDNVYRAMLPDGTFQTRIELPETQQHGINWYHTHQHGSTADQVYGGLAGLIQVGDPLDPFPQYRGQFDERLFALTLGNVTVDPATGDRTPDDVNYINNGSPPYPQNWQKRVNGQFNPTFTLRPGETEVWTFASIGRTGFYNLGVVDANGENPWQGTVIAHDGNSRDLVPRAVTLSPPEPYLVEGLTFVAPGARLTMAVTAPTEPGTYYIVDNMAPNIQPLDQFFALATIVVAGEPVDEPPPVFEPVGTIPEVYSAEPDQRREFVFHSGGGNFTINGFAFPDSPIVTIQAGQVEEWTLKNTSNVDHPFHIHQNDFAVISINGQPVDTATDSEGTYPYVSLRDTITIPAQGEVVIRWRVQPHFGKYVFHCHILTHEDAGMMMGVLAVFGPAQRRIAIGAGLGQGGGVLVQDGDGNPIGRVDPLPPSWRGGVATAVGDLNGDLVDDIVAAPARRGSAGFVTLYDGTTLERIGRFRPFPESPLAGVSLAVGDIDHDGLPEIIAGRVAPGRSLVRIFRPDGSLVRELAGVLPGFFPDGVTVASTDYNGDNYDDLAVGAGRFREPLVVGLDGFTIGVAHGMPPQELFSFTAPGGRWAGVQVSGGYLDPTTRPGLLSNLITTPLVGPQAGVVSVWNVEPSLTMVHGSPNAHSVVPLGGHDPSEVSPPELLTQFAPLRRRILGGLLLQFNRLGQDGSAVVVSWRDAHRPVYTTIDDEGTPVPISPS</sequence>
<evidence type="ECO:0000259" key="5">
    <source>
        <dbReference type="Pfam" id="PF07731"/>
    </source>
</evidence>
<dbReference type="SUPFAM" id="SSF49503">
    <property type="entry name" value="Cupredoxins"/>
    <property type="match status" value="3"/>
</dbReference>
<feature type="domain" description="Plastocyanin-like" evidence="5">
    <location>
        <begin position="447"/>
        <end position="557"/>
    </location>
</feature>
<keyword evidence="1" id="KW-0479">Metal-binding</keyword>
<dbReference type="CDD" id="cd13900">
    <property type="entry name" value="CuRO_3_Tth-MCO_like"/>
    <property type="match status" value="1"/>
</dbReference>
<dbReference type="EMBL" id="RYZH01000008">
    <property type="protein sequence ID" value="RUL88641.1"/>
    <property type="molecule type" value="Genomic_DNA"/>
</dbReference>
<evidence type="ECO:0008006" key="9">
    <source>
        <dbReference type="Google" id="ProtNLM"/>
    </source>
</evidence>
<evidence type="ECO:0000256" key="3">
    <source>
        <dbReference type="ARBA" id="ARBA00023002"/>
    </source>
</evidence>
<dbReference type="SUPFAM" id="SSF69318">
    <property type="entry name" value="Integrin alpha N-terminal domain"/>
    <property type="match status" value="1"/>
</dbReference>
<dbReference type="GO" id="GO:0016491">
    <property type="term" value="F:oxidoreductase activity"/>
    <property type="evidence" value="ECO:0007669"/>
    <property type="project" value="UniProtKB-KW"/>
</dbReference>
<reference evidence="7 8" key="1">
    <citation type="submission" date="2018-12" db="EMBL/GenBank/DDBJ databases">
        <authorList>
            <person name="Toschakov S.V."/>
        </authorList>
    </citation>
    <scope>NUCLEOTIDE SEQUENCE [LARGE SCALE GENOMIC DNA]</scope>
    <source>
        <strain evidence="7 8">GM2012</strain>
    </source>
</reference>
<dbReference type="PANTHER" id="PTHR11709">
    <property type="entry name" value="MULTI-COPPER OXIDASE"/>
    <property type="match status" value="1"/>
</dbReference>
<feature type="domain" description="Plastocyanin-like" evidence="6">
    <location>
        <begin position="118"/>
        <end position="229"/>
    </location>
</feature>
<feature type="region of interest" description="Disordered" evidence="4">
    <location>
        <begin position="1"/>
        <end position="25"/>
    </location>
</feature>
<evidence type="ECO:0000256" key="2">
    <source>
        <dbReference type="ARBA" id="ARBA00022729"/>
    </source>
</evidence>
<dbReference type="InterPro" id="IPR028994">
    <property type="entry name" value="Integrin_alpha_N"/>
</dbReference>
<name>A0A432MMH7_9BACT</name>
<comment type="caution">
    <text evidence="7">The sequence shown here is derived from an EMBL/GenBank/DDBJ whole genome shotgun (WGS) entry which is preliminary data.</text>
</comment>
<gene>
    <name evidence="7" type="ORF">TsocGM_05750</name>
</gene>
<protein>
    <recommendedName>
        <fullName evidence="9">Copper oxidase</fullName>
    </recommendedName>
</protein>
<dbReference type="InterPro" id="IPR045087">
    <property type="entry name" value="Cu-oxidase_fam"/>
</dbReference>
<keyword evidence="8" id="KW-1185">Reference proteome</keyword>
<dbReference type="GO" id="GO:0005507">
    <property type="term" value="F:copper ion binding"/>
    <property type="evidence" value="ECO:0007669"/>
    <property type="project" value="InterPro"/>
</dbReference>
<reference evidence="7 8" key="2">
    <citation type="submission" date="2019-01" db="EMBL/GenBank/DDBJ databases">
        <title>Tautonia sociabilis, a novel thermotolerant planctomycete of Isosphaeraceae family, isolated from a 4000 m deep subterranean habitat.</title>
        <authorList>
            <person name="Kovaleva O.L."/>
            <person name="Elcheninov A.G."/>
            <person name="Van Heerden E."/>
            <person name="Toshchakov S.V."/>
            <person name="Novikov A."/>
            <person name="Bonch-Osmolovskaya E.A."/>
            <person name="Kublanov I.V."/>
        </authorList>
    </citation>
    <scope>NUCLEOTIDE SEQUENCE [LARGE SCALE GENOMIC DNA]</scope>
    <source>
        <strain evidence="7 8">GM2012</strain>
    </source>
</reference>
<organism evidence="7 8">
    <name type="scientific">Tautonia sociabilis</name>
    <dbReference type="NCBI Taxonomy" id="2080755"/>
    <lineage>
        <taxon>Bacteria</taxon>
        <taxon>Pseudomonadati</taxon>
        <taxon>Planctomycetota</taxon>
        <taxon>Planctomycetia</taxon>
        <taxon>Isosphaerales</taxon>
        <taxon>Isosphaeraceae</taxon>
        <taxon>Tautonia</taxon>
    </lineage>
</organism>
<dbReference type="PROSITE" id="PS00080">
    <property type="entry name" value="MULTICOPPER_OXIDASE2"/>
    <property type="match status" value="1"/>
</dbReference>
<dbReference type="InterPro" id="IPR002355">
    <property type="entry name" value="Cu_oxidase_Cu_BS"/>
</dbReference>
<dbReference type="Pfam" id="PF13517">
    <property type="entry name" value="FG-GAP_3"/>
    <property type="match status" value="1"/>
</dbReference>
<dbReference type="AlphaFoldDB" id="A0A432MMH7"/>
<evidence type="ECO:0000256" key="1">
    <source>
        <dbReference type="ARBA" id="ARBA00022723"/>
    </source>
</evidence>
<accession>A0A432MMH7</accession>
<dbReference type="Pfam" id="PF07731">
    <property type="entry name" value="Cu-oxidase_2"/>
    <property type="match status" value="1"/>
</dbReference>
<evidence type="ECO:0000313" key="8">
    <source>
        <dbReference type="Proteomes" id="UP000280296"/>
    </source>
</evidence>
<dbReference type="Gene3D" id="2.60.40.420">
    <property type="entry name" value="Cupredoxins - blue copper proteins"/>
    <property type="match status" value="3"/>
</dbReference>
<dbReference type="OrthoDB" id="9757546at2"/>